<dbReference type="Gene3D" id="2.130.10.10">
    <property type="entry name" value="YVTN repeat-like/Quinoprotein amine dehydrogenase"/>
    <property type="match status" value="1"/>
</dbReference>
<dbReference type="PROSITE" id="PS50082">
    <property type="entry name" value="WD_REPEATS_2"/>
    <property type="match status" value="1"/>
</dbReference>
<evidence type="ECO:0000256" key="1">
    <source>
        <dbReference type="PROSITE-ProRule" id="PRU00221"/>
    </source>
</evidence>
<organism evidence="2">
    <name type="scientific">Rhizophora mucronata</name>
    <name type="common">Asiatic mangrove</name>
    <dbReference type="NCBI Taxonomy" id="61149"/>
    <lineage>
        <taxon>Eukaryota</taxon>
        <taxon>Viridiplantae</taxon>
        <taxon>Streptophyta</taxon>
        <taxon>Embryophyta</taxon>
        <taxon>Tracheophyta</taxon>
        <taxon>Spermatophyta</taxon>
        <taxon>Magnoliopsida</taxon>
        <taxon>eudicotyledons</taxon>
        <taxon>Gunneridae</taxon>
        <taxon>Pentapetalae</taxon>
        <taxon>rosids</taxon>
        <taxon>fabids</taxon>
        <taxon>Malpighiales</taxon>
        <taxon>Rhizophoraceae</taxon>
        <taxon>Rhizophora</taxon>
    </lineage>
</organism>
<dbReference type="InterPro" id="IPR015943">
    <property type="entry name" value="WD40/YVTN_repeat-like_dom_sf"/>
</dbReference>
<dbReference type="SUPFAM" id="SSF50978">
    <property type="entry name" value="WD40 repeat-like"/>
    <property type="match status" value="1"/>
</dbReference>
<proteinExistence type="predicted"/>
<dbReference type="Pfam" id="PF00400">
    <property type="entry name" value="WD40"/>
    <property type="match status" value="1"/>
</dbReference>
<keyword evidence="1" id="KW-0853">WD repeat</keyword>
<dbReference type="AlphaFoldDB" id="A0A2P2MGX8"/>
<protein>
    <submittedName>
        <fullName evidence="2">Uncharacterized protein</fullName>
    </submittedName>
</protein>
<dbReference type="InterPro" id="IPR036322">
    <property type="entry name" value="WD40_repeat_dom_sf"/>
</dbReference>
<evidence type="ECO:0000313" key="2">
    <source>
        <dbReference type="EMBL" id="MBX29470.1"/>
    </source>
</evidence>
<feature type="repeat" description="WD" evidence="1">
    <location>
        <begin position="1"/>
        <end position="32"/>
    </location>
</feature>
<reference evidence="2" key="1">
    <citation type="submission" date="2018-02" db="EMBL/GenBank/DDBJ databases">
        <title>Rhizophora mucronata_Transcriptome.</title>
        <authorList>
            <person name="Meera S.P."/>
            <person name="Sreeshan A."/>
            <person name="Augustine A."/>
        </authorList>
    </citation>
    <scope>NUCLEOTIDE SEQUENCE</scope>
    <source>
        <tissue evidence="2">Leaf</tissue>
    </source>
</reference>
<sequence>MVGHTSIVYSVDSHVSGLIVSGSEDCSAKIWKGHCF</sequence>
<dbReference type="InterPro" id="IPR001680">
    <property type="entry name" value="WD40_rpt"/>
</dbReference>
<accession>A0A2P2MGX8</accession>
<name>A0A2P2MGX8_RHIMU</name>
<dbReference type="EMBL" id="GGEC01048986">
    <property type="protein sequence ID" value="MBX29470.1"/>
    <property type="molecule type" value="Transcribed_RNA"/>
</dbReference>